<name>Q7F7F8_ORYSJ</name>
<protein>
    <submittedName>
        <fullName evidence="3">OSJNBa0036E02.15 protein</fullName>
    </submittedName>
</protein>
<accession>Q7F7F8</accession>
<sequence length="140" mass="14952">MGLSHARSGKRCNDFKVGGELSCRGQKATFEPRGGGSGVRTLRSDPGPETSRAKQTTSSGSATEMASHGEPSLALANSTLRSWSDRPALPDPATESGMWPDLSRAHSARNGEVGLKSRRSIRYLRKEETSTHRVPSPSSS</sequence>
<feature type="compositionally biased region" description="Polar residues" evidence="1">
    <location>
        <begin position="53"/>
        <end position="64"/>
    </location>
</feature>
<dbReference type="EMBL" id="AP002862">
    <property type="protein sequence ID" value="BAB17741.1"/>
    <property type="molecule type" value="Genomic_DNA"/>
</dbReference>
<evidence type="ECO:0000313" key="3">
    <source>
        <dbReference type="EMBL" id="BAB17741.1"/>
    </source>
</evidence>
<evidence type="ECO:0000313" key="2">
    <source>
        <dbReference type="EMBL" id="BAB00645.1"/>
    </source>
</evidence>
<gene>
    <name evidence="3" type="primary">OSJNBa0036E02.15</name>
</gene>
<organism evidence="3">
    <name type="scientific">Oryza sativa subsp. japonica</name>
    <name type="common">Rice</name>
    <dbReference type="NCBI Taxonomy" id="39947"/>
    <lineage>
        <taxon>Eukaryota</taxon>
        <taxon>Viridiplantae</taxon>
        <taxon>Streptophyta</taxon>
        <taxon>Embryophyta</taxon>
        <taxon>Tracheophyta</taxon>
        <taxon>Spermatophyta</taxon>
        <taxon>Magnoliopsida</taxon>
        <taxon>Liliopsida</taxon>
        <taxon>Poales</taxon>
        <taxon>Poaceae</taxon>
        <taxon>BOP clade</taxon>
        <taxon>Oryzoideae</taxon>
        <taxon>Oryzeae</taxon>
        <taxon>Oryzinae</taxon>
        <taxon>Oryza</taxon>
        <taxon>Oryza sativa</taxon>
    </lineage>
</organism>
<proteinExistence type="predicted"/>
<evidence type="ECO:0000256" key="1">
    <source>
        <dbReference type="SAM" id="MobiDB-lite"/>
    </source>
</evidence>
<dbReference type="AlphaFoldDB" id="Q7F7F8"/>
<reference evidence="2" key="1">
    <citation type="submission" date="2000-07" db="EMBL/GenBank/DDBJ databases">
        <title>Oryza sativa nipponbare(GA3) genomic DNA, chromosome 1, PAC clone:P0021A04.</title>
        <authorList>
            <person name="Sasaki T."/>
            <person name="Matsumoto T."/>
            <person name="Yamamoto K."/>
        </authorList>
    </citation>
    <scope>NUCLEOTIDE SEQUENCE</scope>
</reference>
<reference evidence="3" key="2">
    <citation type="submission" date="2000-09" db="EMBL/GenBank/DDBJ databases">
        <title>Oryza sativa nipponbare(GA3) genomic DNA, chromosome 1, BAC clone:OSJNBa0036E02.</title>
        <authorList>
            <person name="Sasaki T."/>
            <person name="Matsumoto T."/>
            <person name="Yamamoto K."/>
        </authorList>
    </citation>
    <scope>NUCLEOTIDE SEQUENCE</scope>
</reference>
<dbReference type="EMBL" id="AP002804">
    <property type="protein sequence ID" value="BAB00645.1"/>
    <property type="molecule type" value="Genomic_DNA"/>
</dbReference>
<feature type="region of interest" description="Disordered" evidence="1">
    <location>
        <begin position="25"/>
        <end position="140"/>
    </location>
</feature>